<dbReference type="Pfam" id="PF00400">
    <property type="entry name" value="WD40"/>
    <property type="match status" value="1"/>
</dbReference>
<dbReference type="Proteomes" id="UP000264800">
    <property type="component" value="Unplaced"/>
</dbReference>
<evidence type="ECO:0000313" key="9">
    <source>
        <dbReference type="Proteomes" id="UP000264800"/>
    </source>
</evidence>
<dbReference type="PROSITE" id="PS50082">
    <property type="entry name" value="WD_REPEATS_2"/>
    <property type="match status" value="1"/>
</dbReference>
<feature type="compositionally biased region" description="Basic residues" evidence="7">
    <location>
        <begin position="234"/>
        <end position="244"/>
    </location>
</feature>
<evidence type="ECO:0000256" key="5">
    <source>
        <dbReference type="ARBA" id="ARBA00023242"/>
    </source>
</evidence>
<dbReference type="STRING" id="37003.ENSKMAP00000016939"/>
<dbReference type="InterPro" id="IPR036322">
    <property type="entry name" value="WD40_repeat_dom_sf"/>
</dbReference>
<dbReference type="InterPro" id="IPR052416">
    <property type="entry name" value="GTF3C_component"/>
</dbReference>
<reference evidence="8" key="1">
    <citation type="submission" date="2025-08" db="UniProtKB">
        <authorList>
            <consortium name="Ensembl"/>
        </authorList>
    </citation>
    <scope>IDENTIFICATION</scope>
</reference>
<evidence type="ECO:0000256" key="3">
    <source>
        <dbReference type="ARBA" id="ARBA00022737"/>
    </source>
</evidence>
<dbReference type="RefSeq" id="XP_017290417.1">
    <property type="nucleotide sequence ID" value="XM_017434928.3"/>
</dbReference>
<feature type="compositionally biased region" description="Basic and acidic residues" evidence="7">
    <location>
        <begin position="209"/>
        <end position="224"/>
    </location>
</feature>
<feature type="compositionally biased region" description="Basic and acidic residues" evidence="7">
    <location>
        <begin position="776"/>
        <end position="802"/>
    </location>
</feature>
<evidence type="ECO:0000313" key="8">
    <source>
        <dbReference type="Ensembl" id="ENSKMAP00000016939.1"/>
    </source>
</evidence>
<feature type="region of interest" description="Disordered" evidence="7">
    <location>
        <begin position="1"/>
        <end position="32"/>
    </location>
</feature>
<dbReference type="OrthoDB" id="4703at2759"/>
<name>A0A3Q3AZB9_KRYMA</name>
<dbReference type="AlphaFoldDB" id="A0A3Q3AZB9"/>
<comment type="subcellular location">
    <subcellularLocation>
        <location evidence="1">Nucleus</location>
    </subcellularLocation>
</comment>
<dbReference type="GeneTree" id="ENSGT00390000018632"/>
<feature type="region of interest" description="Disordered" evidence="7">
    <location>
        <begin position="46"/>
        <end position="192"/>
    </location>
</feature>
<feature type="compositionally biased region" description="Acidic residues" evidence="7">
    <location>
        <begin position="248"/>
        <end position="280"/>
    </location>
</feature>
<feature type="region of interest" description="Disordered" evidence="7">
    <location>
        <begin position="776"/>
        <end position="803"/>
    </location>
</feature>
<dbReference type="InterPro" id="IPR015943">
    <property type="entry name" value="WD40/YVTN_repeat-like_dom_sf"/>
</dbReference>
<evidence type="ECO:0000256" key="1">
    <source>
        <dbReference type="ARBA" id="ARBA00004123"/>
    </source>
</evidence>
<feature type="repeat" description="WD" evidence="6">
    <location>
        <begin position="625"/>
        <end position="660"/>
    </location>
</feature>
<proteinExistence type="predicted"/>
<protein>
    <submittedName>
        <fullName evidence="8">General transcription factor IIIC, polypeptide 2, beta</fullName>
    </submittedName>
</protein>
<keyword evidence="2 6" id="KW-0853">WD repeat</keyword>
<dbReference type="KEGG" id="kmr:108247066"/>
<feature type="compositionally biased region" description="Basic and acidic residues" evidence="7">
    <location>
        <begin position="54"/>
        <end position="69"/>
    </location>
</feature>
<dbReference type="InterPro" id="IPR019775">
    <property type="entry name" value="WD40_repeat_CS"/>
</dbReference>
<dbReference type="GO" id="GO:0000127">
    <property type="term" value="C:transcription factor TFIIIC complex"/>
    <property type="evidence" value="ECO:0007669"/>
    <property type="project" value="TreeGrafter"/>
</dbReference>
<feature type="compositionally biased region" description="Gly residues" evidence="7">
    <location>
        <begin position="1"/>
        <end position="10"/>
    </location>
</feature>
<dbReference type="Gene3D" id="2.130.10.10">
    <property type="entry name" value="YVTN repeat-like/Quinoprotein amine dehydrogenase"/>
    <property type="match status" value="1"/>
</dbReference>
<dbReference type="GeneID" id="108247066"/>
<evidence type="ECO:0000256" key="4">
    <source>
        <dbReference type="ARBA" id="ARBA00023163"/>
    </source>
</evidence>
<dbReference type="PANTHER" id="PTHR15052:SF2">
    <property type="entry name" value="GENERAL TRANSCRIPTION FACTOR 3C POLYPEPTIDE 2"/>
    <property type="match status" value="1"/>
</dbReference>
<dbReference type="InterPro" id="IPR001680">
    <property type="entry name" value="WD40_rpt"/>
</dbReference>
<dbReference type="SMART" id="SM00320">
    <property type="entry name" value="WD40"/>
    <property type="match status" value="3"/>
</dbReference>
<keyword evidence="3" id="KW-0677">Repeat</keyword>
<evidence type="ECO:0000256" key="7">
    <source>
        <dbReference type="SAM" id="MobiDB-lite"/>
    </source>
</evidence>
<dbReference type="CTD" id="2976"/>
<keyword evidence="4" id="KW-0804">Transcription</keyword>
<feature type="region of interest" description="Disordered" evidence="7">
    <location>
        <begin position="209"/>
        <end position="280"/>
    </location>
</feature>
<dbReference type="GO" id="GO:0006383">
    <property type="term" value="P:transcription by RNA polymerase III"/>
    <property type="evidence" value="ECO:0007669"/>
    <property type="project" value="TreeGrafter"/>
</dbReference>
<organism evidence="8 9">
    <name type="scientific">Kryptolebias marmoratus</name>
    <name type="common">Mangrove killifish</name>
    <name type="synonym">Rivulus marmoratus</name>
    <dbReference type="NCBI Taxonomy" id="37003"/>
    <lineage>
        <taxon>Eukaryota</taxon>
        <taxon>Metazoa</taxon>
        <taxon>Chordata</taxon>
        <taxon>Craniata</taxon>
        <taxon>Vertebrata</taxon>
        <taxon>Euteleostomi</taxon>
        <taxon>Actinopterygii</taxon>
        <taxon>Neopterygii</taxon>
        <taxon>Teleostei</taxon>
        <taxon>Neoteleostei</taxon>
        <taxon>Acanthomorphata</taxon>
        <taxon>Ovalentaria</taxon>
        <taxon>Atherinomorphae</taxon>
        <taxon>Cyprinodontiformes</taxon>
        <taxon>Rivulidae</taxon>
        <taxon>Kryptolebias</taxon>
    </lineage>
</organism>
<accession>A0A3Q3AZB9</accession>
<dbReference type="PROSITE" id="PS00678">
    <property type="entry name" value="WD_REPEATS_1"/>
    <property type="match status" value="1"/>
</dbReference>
<dbReference type="SUPFAM" id="SSF50978">
    <property type="entry name" value="WD40 repeat-like"/>
    <property type="match status" value="1"/>
</dbReference>
<feature type="compositionally biased region" description="Basic residues" evidence="7">
    <location>
        <begin position="154"/>
        <end position="163"/>
    </location>
</feature>
<dbReference type="OMA" id="GFIWQLK"/>
<dbReference type="Ensembl" id="ENSKMAT00000017173.1">
    <property type="protein sequence ID" value="ENSKMAP00000016939.1"/>
    <property type="gene ID" value="ENSKMAG00000012647.1"/>
</dbReference>
<dbReference type="GO" id="GO:0005634">
    <property type="term" value="C:nucleus"/>
    <property type="evidence" value="ECO:0007669"/>
    <property type="project" value="UniProtKB-SubCell"/>
</dbReference>
<dbReference type="PANTHER" id="PTHR15052">
    <property type="entry name" value="RNA POLYMERASE III TRANSCRIPTION INITIATION FACTOR COMPLEX SUBUNIT"/>
    <property type="match status" value="1"/>
</dbReference>
<reference evidence="8" key="2">
    <citation type="submission" date="2025-09" db="UniProtKB">
        <authorList>
            <consortium name="Ensembl"/>
        </authorList>
    </citation>
    <scope>IDENTIFICATION</scope>
</reference>
<sequence length="924" mass="103110">MDSTGSGGGQEEPSEQPLYLSVSSKGRQRRKSMKYVDYVTDYTAASENVSQELLTKRSEGDEAVPEKGSRRGRKPKAAVLQTSAGDQEAKDEIAPGPVGETAAATPKKRGRQKKNPPVTPRKLTVTTDGDLPAGEDGGGVAENSVTQNNDTPKPKRKYVRKKFAQPAEDLPSEKVPEEPEEEAESGGRRRRGAAKVALKYLHLLAKEAFSHPSDDPDSKLHADNDDGVSEQKGPKGRKGRKRKHLDSETAEDEDFVPNVEEEADELEDESEGDKESDADSDFVAEVRSPAALHVNRHYTSSNAKPINGIDFNIIQTIWDSVETTKKFREEHYSSWVFPEWVPSTKEWDPVPESDLEKYLPQELQSAAFRVSREGLSKEETPQLSLSRFESAPAHSDRWDMSLFAGGPLWAVEWCPTPDGAPATQYVALACHRGMDDSHCVNRTYAEPGLVQLWDCGTLEYNERPDSQPALVYGLAQDKGFIWQLKWCPAGGWEPPGCGRKAPFLPRLGLLAVAASSGVVTVYSLPHPAALLTNTQLLSSEKENGKPPIYKARGVITLKLGSIKAPREEKSGQVLTMDWLPQKPHNIIAIGFFDGVVGLWDLSSKSALLRVRESDRSLTLLPYRCIPAHNHTVRALAFCPASRHLLTTAGEDRFVKMWDLRRLFDPIKVQKRYLTNEICWPLHASGLMMAEDGAFVPRGSTGIHFFDHNMNSYFALPRSTSVWSMSYSEWLNGVMAADLLGEVTLSMLPSLSYFIPHIKRPVRRRFPVYFTAKVPHEAKEEEREEEGGNQKDNEGGRGGKDASPHLQFQTYKEAVQKYFLHYSDFDMRSLVGMERRALWKRMQSTEVTAIANVDDMPLTALHKVRFNPNMSSHVWLVSGGQTGLLRLHCLRTMITSRVKKMIGDNQAQFNALYSPEEVQTADELL</sequence>
<evidence type="ECO:0000256" key="6">
    <source>
        <dbReference type="PROSITE-ProRule" id="PRU00221"/>
    </source>
</evidence>
<dbReference type="PROSITE" id="PS50294">
    <property type="entry name" value="WD_REPEATS_REGION"/>
    <property type="match status" value="1"/>
</dbReference>
<evidence type="ECO:0000256" key="2">
    <source>
        <dbReference type="ARBA" id="ARBA00022574"/>
    </source>
</evidence>
<keyword evidence="9" id="KW-1185">Reference proteome</keyword>
<keyword evidence="5" id="KW-0539">Nucleus</keyword>